<dbReference type="Pfam" id="PF07987">
    <property type="entry name" value="DUF1775"/>
    <property type="match status" value="1"/>
</dbReference>
<feature type="transmembrane region" description="Helical" evidence="2">
    <location>
        <begin position="254"/>
        <end position="272"/>
    </location>
</feature>
<feature type="compositionally biased region" description="Low complexity" evidence="1">
    <location>
        <begin position="230"/>
        <end position="248"/>
    </location>
</feature>
<evidence type="ECO:0000256" key="1">
    <source>
        <dbReference type="SAM" id="MobiDB-lite"/>
    </source>
</evidence>
<accession>A0ABP7K688</accession>
<dbReference type="Proteomes" id="UP001501563">
    <property type="component" value="Unassembled WGS sequence"/>
</dbReference>
<evidence type="ECO:0000259" key="3">
    <source>
        <dbReference type="Pfam" id="PF07987"/>
    </source>
</evidence>
<keyword evidence="2" id="KW-0472">Membrane</keyword>
<evidence type="ECO:0000256" key="2">
    <source>
        <dbReference type="SAM" id="Phobius"/>
    </source>
</evidence>
<keyword evidence="5" id="KW-1185">Reference proteome</keyword>
<protein>
    <submittedName>
        <fullName evidence="4">YcnI family protein</fullName>
    </submittedName>
</protein>
<gene>
    <name evidence="4" type="ORF">GCM10022207_34030</name>
</gene>
<name>A0ABP7K688_9ACTN</name>
<feature type="domain" description="YncI copper-binding" evidence="3">
    <location>
        <begin position="66"/>
        <end position="214"/>
    </location>
</feature>
<evidence type="ECO:0000313" key="4">
    <source>
        <dbReference type="EMBL" id="GAA3866774.1"/>
    </source>
</evidence>
<comment type="caution">
    <text evidence="4">The sequence shown here is derived from an EMBL/GenBank/DDBJ whole genome shotgun (WGS) entry which is preliminary data.</text>
</comment>
<organism evidence="4 5">
    <name type="scientific">Streptomyces lannensis</name>
    <dbReference type="NCBI Taxonomy" id="766498"/>
    <lineage>
        <taxon>Bacteria</taxon>
        <taxon>Bacillati</taxon>
        <taxon>Actinomycetota</taxon>
        <taxon>Actinomycetes</taxon>
        <taxon>Kitasatosporales</taxon>
        <taxon>Streptomycetaceae</taxon>
        <taxon>Streptomyces</taxon>
    </lineage>
</organism>
<dbReference type="EMBL" id="BAAAZA010000008">
    <property type="protein sequence ID" value="GAA3866774.1"/>
    <property type="molecule type" value="Genomic_DNA"/>
</dbReference>
<sequence length="281" mass="29395">MRARPVPHPWSRLHPRTVLPNGLTLEVECSNAMKAIKGSLKASRLAVAGTAAASAVLVLSSPAFAHVTVQPEGEAAKGGYAVVDFKVPNERDDASTTKLEVNLPADHPLASVMPQPVDGWTVQVTRSKLDKPLTLHGEQIDEAVTKVTWTATGKGIEPGYFQKFPLSVGRLPEDADQLVFKALQTYSDKDVVRWIEVQKDGQEEPDNPAPVLELASASEGGHNGSRAEDASAASASGETAAVSSTGGSDTTARVLGVVGIVVGAAGVAYGVMAGRRRSTEA</sequence>
<keyword evidence="2" id="KW-0812">Transmembrane</keyword>
<dbReference type="CDD" id="cd08545">
    <property type="entry name" value="YcnI_like"/>
    <property type="match status" value="1"/>
</dbReference>
<evidence type="ECO:0000313" key="5">
    <source>
        <dbReference type="Proteomes" id="UP001501563"/>
    </source>
</evidence>
<proteinExistence type="predicted"/>
<keyword evidence="2" id="KW-1133">Transmembrane helix</keyword>
<reference evidence="5" key="1">
    <citation type="journal article" date="2019" name="Int. J. Syst. Evol. Microbiol.">
        <title>The Global Catalogue of Microorganisms (GCM) 10K type strain sequencing project: providing services to taxonomists for standard genome sequencing and annotation.</title>
        <authorList>
            <consortium name="The Broad Institute Genomics Platform"/>
            <consortium name="The Broad Institute Genome Sequencing Center for Infectious Disease"/>
            <person name="Wu L."/>
            <person name="Ma J."/>
        </authorList>
    </citation>
    <scope>NUCLEOTIDE SEQUENCE [LARGE SCALE GENOMIC DNA]</scope>
    <source>
        <strain evidence="5">JCM 16578</strain>
    </source>
</reference>
<dbReference type="InterPro" id="IPR038507">
    <property type="entry name" value="YcnI-like_sf"/>
</dbReference>
<dbReference type="Gene3D" id="2.60.40.2230">
    <property type="entry name" value="Uncharacterised protein YcnI-like PF07987, DUF1775"/>
    <property type="match status" value="1"/>
</dbReference>
<dbReference type="InterPro" id="IPR012533">
    <property type="entry name" value="YcnI-copper_dom"/>
</dbReference>
<feature type="region of interest" description="Disordered" evidence="1">
    <location>
        <begin position="214"/>
        <end position="248"/>
    </location>
</feature>